<evidence type="ECO:0000256" key="5">
    <source>
        <dbReference type="ARBA" id="ARBA00022692"/>
    </source>
</evidence>
<keyword evidence="5 10" id="KW-0812">Transmembrane</keyword>
<keyword evidence="4" id="KW-0349">Heme</keyword>
<dbReference type="InterPro" id="IPR000701">
    <property type="entry name" value="SuccDH_FuR_B_TM-su"/>
</dbReference>
<evidence type="ECO:0000256" key="9">
    <source>
        <dbReference type="ARBA" id="ARBA00023136"/>
    </source>
</evidence>
<comment type="subcellular location">
    <subcellularLocation>
        <location evidence="3">Membrane</location>
    </subcellularLocation>
</comment>
<evidence type="ECO:0000313" key="12">
    <source>
        <dbReference type="Proteomes" id="UP001297600"/>
    </source>
</evidence>
<accession>A0ABS9MP18</accession>
<evidence type="ECO:0000256" key="2">
    <source>
        <dbReference type="ARBA" id="ARBA00004050"/>
    </source>
</evidence>
<dbReference type="RefSeq" id="WP_237978004.1">
    <property type="nucleotide sequence ID" value="NZ_JAKNCT010000002.1"/>
</dbReference>
<evidence type="ECO:0000313" key="11">
    <source>
        <dbReference type="EMBL" id="MCG5030355.1"/>
    </source>
</evidence>
<gene>
    <name evidence="11" type="ORF">MAF45_02665</name>
</gene>
<keyword evidence="7 10" id="KW-1133">Transmembrane helix</keyword>
<keyword evidence="9 10" id="KW-0472">Membrane</keyword>
<dbReference type="InterPro" id="IPR034804">
    <property type="entry name" value="SQR/QFR_C/D"/>
</dbReference>
<feature type="transmembrane region" description="Helical" evidence="10">
    <location>
        <begin position="35"/>
        <end position="58"/>
    </location>
</feature>
<feature type="transmembrane region" description="Helical" evidence="10">
    <location>
        <begin position="218"/>
        <end position="237"/>
    </location>
</feature>
<dbReference type="Proteomes" id="UP001297600">
    <property type="component" value="Unassembled WGS sequence"/>
</dbReference>
<sequence length="266" mass="29685">MQLPDNVLRAHTPTAEDNINGTNLKDAKRQSRWTAWADVTQSVTGGLLALFLFCHMAFTSSIQISKDLFWNLVATSGLTFIGGTEHAWAHVIFIGFITLLICLHGLTALRRFPSSYRQCRDMKGHVHLLHHFDTTLWAVQILTAVVLLVCVFPHVISMLTNPSGIGPNLSGIHAYHDGLLYTLIFLVAAETHGLIGLYRVLVKWGIWKGEREGLRKAMLVITALMILCGAATAWKFYSIGAQLVNAGQTTKYEPVNPWYEIDQMQK</sequence>
<comment type="function">
    <text evidence="2">Membrane-anchoring subunit of succinate dehydrogenase (SDH).</text>
</comment>
<feature type="transmembrane region" description="Helical" evidence="10">
    <location>
        <begin position="87"/>
        <end position="113"/>
    </location>
</feature>
<evidence type="ECO:0000256" key="7">
    <source>
        <dbReference type="ARBA" id="ARBA00022989"/>
    </source>
</evidence>
<comment type="cofactor">
    <cofactor evidence="1">
        <name>heme</name>
        <dbReference type="ChEBI" id="CHEBI:30413"/>
    </cofactor>
</comment>
<name>A0ABS9MP18_9BURK</name>
<dbReference type="Pfam" id="PF01127">
    <property type="entry name" value="Sdh_cyt"/>
    <property type="match status" value="1"/>
</dbReference>
<proteinExistence type="predicted"/>
<comment type="caution">
    <text evidence="11">The sequence shown here is derived from an EMBL/GenBank/DDBJ whole genome shotgun (WGS) entry which is preliminary data.</text>
</comment>
<feature type="transmembrane region" description="Helical" evidence="10">
    <location>
        <begin position="179"/>
        <end position="198"/>
    </location>
</feature>
<dbReference type="EMBL" id="JAKNCT010000002">
    <property type="protein sequence ID" value="MCG5030355.1"/>
    <property type="molecule type" value="Genomic_DNA"/>
</dbReference>
<dbReference type="SUPFAM" id="SSF81343">
    <property type="entry name" value="Fumarate reductase respiratory complex transmembrane subunits"/>
    <property type="match status" value="1"/>
</dbReference>
<evidence type="ECO:0000256" key="10">
    <source>
        <dbReference type="SAM" id="Phobius"/>
    </source>
</evidence>
<dbReference type="PIRSF" id="PIRSF000177">
    <property type="entry name" value="Fumar_rd_cyt_b"/>
    <property type="match status" value="1"/>
</dbReference>
<evidence type="ECO:0000256" key="4">
    <source>
        <dbReference type="ARBA" id="ARBA00022617"/>
    </source>
</evidence>
<evidence type="ECO:0000256" key="6">
    <source>
        <dbReference type="ARBA" id="ARBA00022723"/>
    </source>
</evidence>
<evidence type="ECO:0000256" key="1">
    <source>
        <dbReference type="ARBA" id="ARBA00001971"/>
    </source>
</evidence>
<evidence type="ECO:0000256" key="3">
    <source>
        <dbReference type="ARBA" id="ARBA00004370"/>
    </source>
</evidence>
<dbReference type="Gene3D" id="1.20.1300.10">
    <property type="entry name" value="Fumarate reductase/succinate dehydrogenase, transmembrane subunit"/>
    <property type="match status" value="1"/>
</dbReference>
<dbReference type="InterPro" id="IPR004224">
    <property type="entry name" value="Fum_red_B_TM"/>
</dbReference>
<keyword evidence="8" id="KW-0408">Iron</keyword>
<protein>
    <submittedName>
        <fullName evidence="11">Fumarate reductase subunit C</fullName>
    </submittedName>
</protein>
<reference evidence="11 12" key="1">
    <citation type="submission" date="2022-02" db="EMBL/GenBank/DDBJ databases">
        <title>Mesosutterella porci, a novel member of the family Sutterellaceae from pig feces.</title>
        <authorList>
            <person name="Wylensek D."/>
            <person name="Clavel T."/>
        </authorList>
    </citation>
    <scope>NUCLEOTIDE SEQUENCE [LARGE SCALE GENOMIC DNA]</scope>
    <source>
        <strain evidence="12">oilRF-744-wt-GAM-9</strain>
    </source>
</reference>
<organism evidence="11 12">
    <name type="scientific">Mesosutterella porci</name>
    <dbReference type="NCBI Taxonomy" id="2915351"/>
    <lineage>
        <taxon>Bacteria</taxon>
        <taxon>Pseudomonadati</taxon>
        <taxon>Pseudomonadota</taxon>
        <taxon>Betaproteobacteria</taxon>
        <taxon>Burkholderiales</taxon>
        <taxon>Sutterellaceae</taxon>
        <taxon>Mesosutterella</taxon>
    </lineage>
</organism>
<keyword evidence="12" id="KW-1185">Reference proteome</keyword>
<evidence type="ECO:0000256" key="8">
    <source>
        <dbReference type="ARBA" id="ARBA00023004"/>
    </source>
</evidence>
<keyword evidence="6" id="KW-0479">Metal-binding</keyword>
<feature type="transmembrane region" description="Helical" evidence="10">
    <location>
        <begin position="134"/>
        <end position="159"/>
    </location>
</feature>